<dbReference type="SUPFAM" id="SSF46689">
    <property type="entry name" value="Homeodomain-like"/>
    <property type="match status" value="2"/>
</dbReference>
<evidence type="ECO:0000259" key="6">
    <source>
        <dbReference type="PROSITE" id="PS50110"/>
    </source>
</evidence>
<evidence type="ECO:0000313" key="7">
    <source>
        <dbReference type="EMBL" id="GGF99195.1"/>
    </source>
</evidence>
<dbReference type="Pfam" id="PF12833">
    <property type="entry name" value="HTH_18"/>
    <property type="match status" value="1"/>
</dbReference>
<dbReference type="RefSeq" id="WP_188530495.1">
    <property type="nucleotide sequence ID" value="NZ_BMGR01000004.1"/>
</dbReference>
<dbReference type="Proteomes" id="UP000644756">
    <property type="component" value="Unassembled WGS sequence"/>
</dbReference>
<dbReference type="InterPro" id="IPR018060">
    <property type="entry name" value="HTH_AraC"/>
</dbReference>
<dbReference type="InterPro" id="IPR001789">
    <property type="entry name" value="Sig_transdc_resp-reg_receiver"/>
</dbReference>
<evidence type="ECO:0000259" key="5">
    <source>
        <dbReference type="PROSITE" id="PS01124"/>
    </source>
</evidence>
<dbReference type="InterPro" id="IPR011006">
    <property type="entry name" value="CheY-like_superfamily"/>
</dbReference>
<evidence type="ECO:0000256" key="2">
    <source>
        <dbReference type="ARBA" id="ARBA00023125"/>
    </source>
</evidence>
<keyword evidence="4" id="KW-0597">Phosphoprotein</keyword>
<reference evidence="7" key="2">
    <citation type="submission" date="2020-09" db="EMBL/GenBank/DDBJ databases">
        <authorList>
            <person name="Sun Q."/>
            <person name="Zhou Y."/>
        </authorList>
    </citation>
    <scope>NUCLEOTIDE SEQUENCE</scope>
    <source>
        <strain evidence="7">CGMCC 1.12987</strain>
    </source>
</reference>
<dbReference type="GO" id="GO:0000160">
    <property type="term" value="P:phosphorelay signal transduction system"/>
    <property type="evidence" value="ECO:0007669"/>
    <property type="project" value="InterPro"/>
</dbReference>
<comment type="caution">
    <text evidence="7">The sequence shown here is derived from an EMBL/GenBank/DDBJ whole genome shotgun (WGS) entry which is preliminary data.</text>
</comment>
<dbReference type="PROSITE" id="PS50110">
    <property type="entry name" value="RESPONSE_REGULATORY"/>
    <property type="match status" value="1"/>
</dbReference>
<dbReference type="Gene3D" id="3.40.50.2300">
    <property type="match status" value="1"/>
</dbReference>
<gene>
    <name evidence="7" type="ORF">GCM10010916_15580</name>
</gene>
<feature type="domain" description="Response regulatory" evidence="6">
    <location>
        <begin position="2"/>
        <end position="118"/>
    </location>
</feature>
<name>A0A917CVJ6_9BACL</name>
<dbReference type="SUPFAM" id="SSF52172">
    <property type="entry name" value="CheY-like"/>
    <property type="match status" value="1"/>
</dbReference>
<dbReference type="GO" id="GO:0003700">
    <property type="term" value="F:DNA-binding transcription factor activity"/>
    <property type="evidence" value="ECO:0007669"/>
    <property type="project" value="InterPro"/>
</dbReference>
<proteinExistence type="predicted"/>
<dbReference type="PANTHER" id="PTHR43280">
    <property type="entry name" value="ARAC-FAMILY TRANSCRIPTIONAL REGULATOR"/>
    <property type="match status" value="1"/>
</dbReference>
<dbReference type="InterPro" id="IPR018062">
    <property type="entry name" value="HTH_AraC-typ_CS"/>
</dbReference>
<keyword evidence="2 7" id="KW-0238">DNA-binding</keyword>
<feature type="domain" description="HTH araC/xylS-type" evidence="5">
    <location>
        <begin position="403"/>
        <end position="501"/>
    </location>
</feature>
<dbReference type="CDD" id="cd17536">
    <property type="entry name" value="REC_YesN-like"/>
    <property type="match status" value="1"/>
</dbReference>
<dbReference type="PROSITE" id="PS01124">
    <property type="entry name" value="HTH_ARAC_FAMILY_2"/>
    <property type="match status" value="1"/>
</dbReference>
<feature type="modified residue" description="4-aspartylphosphate" evidence="4">
    <location>
        <position position="53"/>
    </location>
</feature>
<evidence type="ECO:0000313" key="8">
    <source>
        <dbReference type="Proteomes" id="UP000644756"/>
    </source>
</evidence>
<dbReference type="Pfam" id="PF00072">
    <property type="entry name" value="Response_reg"/>
    <property type="match status" value="1"/>
</dbReference>
<reference evidence="7" key="1">
    <citation type="journal article" date="2014" name="Int. J. Syst. Evol. Microbiol.">
        <title>Complete genome sequence of Corynebacterium casei LMG S-19264T (=DSM 44701T), isolated from a smear-ripened cheese.</title>
        <authorList>
            <consortium name="US DOE Joint Genome Institute (JGI-PGF)"/>
            <person name="Walter F."/>
            <person name="Albersmeier A."/>
            <person name="Kalinowski J."/>
            <person name="Ruckert C."/>
        </authorList>
    </citation>
    <scope>NUCLEOTIDE SEQUENCE</scope>
    <source>
        <strain evidence="7">CGMCC 1.12987</strain>
    </source>
</reference>
<keyword evidence="8" id="KW-1185">Reference proteome</keyword>
<sequence>MNIFLVEDERWALAELVELFKIYEPEHQIYAFENGEDALAAASHTKPQLVLTDINMPGMDGLELISRLNRIDQTVKGIILSVHDQFEYAQKGVKIGVIDYLLKPVKKNVLYQTIDKSLEGIKSDDKQKEERLKWSITQMMFDCAMNEDEHTVSIYHRKYCIALLLLENWATKKSWKDTYIVESGIKKQFTYRAGKESEVVCVDIDSQRKVLLLPMTDDLHRSAIISNLRSFYQQLNHHRLHVHLSYVFKKEKERMHTCFDFLNKQIEEHMLLGNSTWIYPEMSSRDVDLSGIWDKVRVLEMLYKKGDILKGKEAIDKILLELQMKEITKRQLMLFINDLFYSLKYNLQSSEKRDININKLQEDIHLLDEITTFSELAKWLGDKIVDVFSGHEAKDMKPKGLIPVILNWIHTNYQYDISLQQFAADNHVSLGYLSRLFKSQTGYTFSDYLIRYRIGKAKELLIDGVDRMSDVGSLVGYEDPKHFRHVFKKIVGEPPNSYVKRINGRP</sequence>
<dbReference type="InterPro" id="IPR009057">
    <property type="entry name" value="Homeodomain-like_sf"/>
</dbReference>
<dbReference type="EMBL" id="BMGR01000004">
    <property type="protein sequence ID" value="GGF99195.1"/>
    <property type="molecule type" value="Genomic_DNA"/>
</dbReference>
<dbReference type="PROSITE" id="PS00041">
    <property type="entry name" value="HTH_ARAC_FAMILY_1"/>
    <property type="match status" value="1"/>
</dbReference>
<organism evidence="7 8">
    <name type="scientific">Paenibacillus abyssi</name>
    <dbReference type="NCBI Taxonomy" id="1340531"/>
    <lineage>
        <taxon>Bacteria</taxon>
        <taxon>Bacillati</taxon>
        <taxon>Bacillota</taxon>
        <taxon>Bacilli</taxon>
        <taxon>Bacillales</taxon>
        <taxon>Paenibacillaceae</taxon>
        <taxon>Paenibacillus</taxon>
    </lineage>
</organism>
<keyword evidence="1" id="KW-0805">Transcription regulation</keyword>
<evidence type="ECO:0000256" key="3">
    <source>
        <dbReference type="ARBA" id="ARBA00023163"/>
    </source>
</evidence>
<dbReference type="SMART" id="SM00342">
    <property type="entry name" value="HTH_ARAC"/>
    <property type="match status" value="1"/>
</dbReference>
<dbReference type="AlphaFoldDB" id="A0A917CVJ6"/>
<dbReference type="PANTHER" id="PTHR43280:SF28">
    <property type="entry name" value="HTH-TYPE TRANSCRIPTIONAL ACTIVATOR RHAS"/>
    <property type="match status" value="1"/>
</dbReference>
<keyword evidence="3" id="KW-0804">Transcription</keyword>
<evidence type="ECO:0000256" key="4">
    <source>
        <dbReference type="PROSITE-ProRule" id="PRU00169"/>
    </source>
</evidence>
<dbReference type="Gene3D" id="1.10.10.60">
    <property type="entry name" value="Homeodomain-like"/>
    <property type="match status" value="2"/>
</dbReference>
<protein>
    <submittedName>
        <fullName evidence="7">DNA-binding response regulator</fullName>
    </submittedName>
</protein>
<dbReference type="GO" id="GO:0043565">
    <property type="term" value="F:sequence-specific DNA binding"/>
    <property type="evidence" value="ECO:0007669"/>
    <property type="project" value="InterPro"/>
</dbReference>
<dbReference type="SMART" id="SM00448">
    <property type="entry name" value="REC"/>
    <property type="match status" value="1"/>
</dbReference>
<evidence type="ECO:0000256" key="1">
    <source>
        <dbReference type="ARBA" id="ARBA00023015"/>
    </source>
</evidence>
<accession>A0A917CVJ6</accession>